<dbReference type="InterPro" id="IPR051260">
    <property type="entry name" value="Diverse_substr_monoxygenases"/>
</dbReference>
<comment type="caution">
    <text evidence="7">The sequence shown here is derived from an EMBL/GenBank/DDBJ whole genome shotgun (WGS) entry which is preliminary data.</text>
</comment>
<evidence type="ECO:0000256" key="5">
    <source>
        <dbReference type="ARBA" id="ARBA00033748"/>
    </source>
</evidence>
<evidence type="ECO:0000313" key="8">
    <source>
        <dbReference type="Proteomes" id="UP000664399"/>
    </source>
</evidence>
<reference evidence="7 8" key="1">
    <citation type="submission" date="2021-03" db="EMBL/GenBank/DDBJ databases">
        <title>The complete genome sequence of Acetobacter suratthaniensis TBRC 1719.</title>
        <authorList>
            <person name="Charoenyingcharoen P."/>
            <person name="Yukphan P."/>
        </authorList>
    </citation>
    <scope>NUCLEOTIDE SEQUENCE [LARGE SCALE GENOMIC DNA]</scope>
    <source>
        <strain evidence="7 8">TBRC 1719</strain>
    </source>
</reference>
<evidence type="ECO:0000256" key="1">
    <source>
        <dbReference type="ARBA" id="ARBA00022630"/>
    </source>
</evidence>
<dbReference type="NCBIfam" id="TIGR03860">
    <property type="entry name" value="FMN_nitrolo"/>
    <property type="match status" value="1"/>
</dbReference>
<protein>
    <submittedName>
        <fullName evidence="7">NtaA/DmoA family FMN-dependent monooxygenase</fullName>
        <ecNumber evidence="7">1.14.-.-</ecNumber>
    </submittedName>
</protein>
<keyword evidence="3 7" id="KW-0560">Oxidoreductase</keyword>
<evidence type="ECO:0000259" key="6">
    <source>
        <dbReference type="Pfam" id="PF00296"/>
    </source>
</evidence>
<proteinExistence type="inferred from homology"/>
<accession>A0ABS3LLN4</accession>
<evidence type="ECO:0000256" key="4">
    <source>
        <dbReference type="ARBA" id="ARBA00023033"/>
    </source>
</evidence>
<evidence type="ECO:0000256" key="2">
    <source>
        <dbReference type="ARBA" id="ARBA00022643"/>
    </source>
</evidence>
<evidence type="ECO:0000256" key="3">
    <source>
        <dbReference type="ARBA" id="ARBA00023002"/>
    </source>
</evidence>
<keyword evidence="1" id="KW-0285">Flavoprotein</keyword>
<dbReference type="PANTHER" id="PTHR30011">
    <property type="entry name" value="ALKANESULFONATE MONOOXYGENASE-RELATED"/>
    <property type="match status" value="1"/>
</dbReference>
<dbReference type="InterPro" id="IPR036661">
    <property type="entry name" value="Luciferase-like_sf"/>
</dbReference>
<dbReference type="EC" id="1.14.-.-" evidence="7"/>
<dbReference type="Proteomes" id="UP000664399">
    <property type="component" value="Unassembled WGS sequence"/>
</dbReference>
<dbReference type="RefSeq" id="WP_207854114.1">
    <property type="nucleotide sequence ID" value="NZ_JAFVMG010000006.1"/>
</dbReference>
<comment type="similarity">
    <text evidence="5">Belongs to the NtaA/SnaA/DszA monooxygenase family.</text>
</comment>
<dbReference type="GO" id="GO:0004497">
    <property type="term" value="F:monooxygenase activity"/>
    <property type="evidence" value="ECO:0007669"/>
    <property type="project" value="UniProtKB-KW"/>
</dbReference>
<dbReference type="PANTHER" id="PTHR30011:SF16">
    <property type="entry name" value="C2H2 FINGER DOMAIN TRANSCRIPTION FACTOR (EUROFUNG)-RELATED"/>
    <property type="match status" value="1"/>
</dbReference>
<keyword evidence="4 7" id="KW-0503">Monooxygenase</keyword>
<keyword evidence="8" id="KW-1185">Reference proteome</keyword>
<feature type="domain" description="Luciferase-like" evidence="6">
    <location>
        <begin position="35"/>
        <end position="394"/>
    </location>
</feature>
<dbReference type="PIRSF" id="PIRSF000337">
    <property type="entry name" value="NTA_MOA"/>
    <property type="match status" value="1"/>
</dbReference>
<dbReference type="SUPFAM" id="SSF51679">
    <property type="entry name" value="Bacterial luciferase-like"/>
    <property type="match status" value="1"/>
</dbReference>
<gene>
    <name evidence="7" type="ORF">J2D75_07265</name>
</gene>
<dbReference type="InterPro" id="IPR011251">
    <property type="entry name" value="Luciferase-like_dom"/>
</dbReference>
<dbReference type="Gene3D" id="3.20.20.30">
    <property type="entry name" value="Luciferase-like domain"/>
    <property type="match status" value="1"/>
</dbReference>
<dbReference type="CDD" id="cd01095">
    <property type="entry name" value="Nitrilotriacetate_monoxgenase"/>
    <property type="match status" value="1"/>
</dbReference>
<dbReference type="Pfam" id="PF00296">
    <property type="entry name" value="Bac_luciferase"/>
    <property type="match status" value="1"/>
</dbReference>
<name>A0ABS3LLN4_9PROT</name>
<keyword evidence="2" id="KW-0288">FMN</keyword>
<dbReference type="InterPro" id="IPR016215">
    <property type="entry name" value="NTA_MOA"/>
</dbReference>
<evidence type="ECO:0000313" key="7">
    <source>
        <dbReference type="EMBL" id="MBO1328274.1"/>
    </source>
</evidence>
<dbReference type="EMBL" id="JAFVMG010000006">
    <property type="protein sequence ID" value="MBO1328274.1"/>
    <property type="molecule type" value="Genomic_DNA"/>
</dbReference>
<organism evidence="7 8">
    <name type="scientific">Acetobacter suratthaniensis</name>
    <dbReference type="NCBI Taxonomy" id="1502841"/>
    <lineage>
        <taxon>Bacteria</taxon>
        <taxon>Pseudomonadati</taxon>
        <taxon>Pseudomonadota</taxon>
        <taxon>Alphaproteobacteria</taxon>
        <taxon>Acetobacterales</taxon>
        <taxon>Acetobacteraceae</taxon>
        <taxon>Acetobacter</taxon>
    </lineage>
</organism>
<sequence>MTFHDRKPRPHLVLGAYLSGAATNGDAWRQPEDDIDADTDFSRYAHYVKILEEGKFDSLFLYDNVIPVADTTTLEYNTGFPRWDTFTLLAGLAVASRHIGLIGTASTTFNEPYNIARKVLSLHHLSGGRAGWNVVTATGGGENFNLPSHMNHAERYSRAQEFYDVVAGLWRTVSPEALVRDKQSGQWADPSRITPLNHKGRYFSVKGPLNTPPPTRTAGFPVIAQAGSSEDGRDLAARIGEVIFTAEYDLKEAIAFRQDILARAAYYERGADHIRILPGLAPIVGRTSEEAQEKLGRYLSYLDQEETLRAFANYASLGIDLASWPRGQAIILPDTLAQTNSHKSRQSLIARWIREQAPTPDDVLRFFNRGGHRLLAGTPTDIADHVQEWFEAGAVDGFNIMFTSAPTGIEDFVRLVVPELQKRGVFKKDYLGSGLRKNLGLPNALNIQNNS</sequence>